<dbReference type="PROSITE" id="PS50850">
    <property type="entry name" value="MFS"/>
    <property type="match status" value="1"/>
</dbReference>
<evidence type="ECO:0000256" key="3">
    <source>
        <dbReference type="ARBA" id="ARBA00022448"/>
    </source>
</evidence>
<feature type="transmembrane region" description="Helical" evidence="7">
    <location>
        <begin position="164"/>
        <end position="187"/>
    </location>
</feature>
<organism evidence="9 10">
    <name type="scientific">Tetracentron sinense</name>
    <name type="common">Spur-leaf</name>
    <dbReference type="NCBI Taxonomy" id="13715"/>
    <lineage>
        <taxon>Eukaryota</taxon>
        <taxon>Viridiplantae</taxon>
        <taxon>Streptophyta</taxon>
        <taxon>Embryophyta</taxon>
        <taxon>Tracheophyta</taxon>
        <taxon>Spermatophyta</taxon>
        <taxon>Magnoliopsida</taxon>
        <taxon>Trochodendrales</taxon>
        <taxon>Trochodendraceae</taxon>
        <taxon>Tetracentron</taxon>
    </lineage>
</organism>
<keyword evidence="5 7" id="KW-1133">Transmembrane helix</keyword>
<dbReference type="PROSITE" id="PS00216">
    <property type="entry name" value="SUGAR_TRANSPORT_1"/>
    <property type="match status" value="1"/>
</dbReference>
<dbReference type="AlphaFoldDB" id="A0A834YHB9"/>
<dbReference type="GO" id="GO:0015144">
    <property type="term" value="F:carbohydrate transmembrane transporter activity"/>
    <property type="evidence" value="ECO:0007669"/>
    <property type="project" value="InterPro"/>
</dbReference>
<feature type="domain" description="Major facilitator superfamily (MFS) profile" evidence="8">
    <location>
        <begin position="24"/>
        <end position="252"/>
    </location>
</feature>
<evidence type="ECO:0000313" key="9">
    <source>
        <dbReference type="EMBL" id="KAF8388030.1"/>
    </source>
</evidence>
<accession>A0A834YHB9</accession>
<evidence type="ECO:0000313" key="10">
    <source>
        <dbReference type="Proteomes" id="UP000655225"/>
    </source>
</evidence>
<dbReference type="OrthoDB" id="1651023at2759"/>
<keyword evidence="4 7" id="KW-0812">Transmembrane</keyword>
<keyword evidence="3" id="KW-0813">Transport</keyword>
<evidence type="ECO:0000256" key="1">
    <source>
        <dbReference type="ARBA" id="ARBA00004141"/>
    </source>
</evidence>
<dbReference type="InterPro" id="IPR045262">
    <property type="entry name" value="STP/PLT_plant"/>
</dbReference>
<proteinExistence type="inferred from homology"/>
<evidence type="ECO:0000259" key="8">
    <source>
        <dbReference type="PROSITE" id="PS50850"/>
    </source>
</evidence>
<dbReference type="InterPro" id="IPR036259">
    <property type="entry name" value="MFS_trans_sf"/>
</dbReference>
<dbReference type="Pfam" id="PF00083">
    <property type="entry name" value="Sugar_tr"/>
    <property type="match status" value="2"/>
</dbReference>
<comment type="subcellular location">
    <subcellularLocation>
        <location evidence="1">Membrane</location>
        <topology evidence="1">Multi-pass membrane protein</topology>
    </subcellularLocation>
</comment>
<feature type="transmembrane region" description="Helical" evidence="7">
    <location>
        <begin position="109"/>
        <end position="134"/>
    </location>
</feature>
<sequence>MAVVVSGGDMQEFEGRIMSYIVLCAIIAAFGGLMFGYIGISGEMTSMDDFLEKFFHAVYERKRSVQANNYCKYDNQYLQLFTSSLYLAALVASFGAMKVCSKFGRRPTMQLASCFFLVGVILNAAATDIAMLIFGRLFPGAGVGFANQTSEGPLKKLMKRSSRLPLIIAIMMQVFQQFTGINAIMFYAPVLFQTVGFKNDASLLSSVITRLVNVFSTLVSVYVVDRAGRRVLLLEACVQMFITQVTNSVLSS</sequence>
<keyword evidence="10" id="KW-1185">Reference proteome</keyword>
<dbReference type="PANTHER" id="PTHR23500">
    <property type="entry name" value="SOLUTE CARRIER FAMILY 2, FACILITATED GLUCOSE TRANSPORTER"/>
    <property type="match status" value="1"/>
</dbReference>
<dbReference type="SUPFAM" id="SSF103473">
    <property type="entry name" value="MFS general substrate transporter"/>
    <property type="match status" value="2"/>
</dbReference>
<dbReference type="EMBL" id="JABCRI010000020">
    <property type="protein sequence ID" value="KAF8388030.1"/>
    <property type="molecule type" value="Genomic_DNA"/>
</dbReference>
<feature type="transmembrane region" description="Helical" evidence="7">
    <location>
        <begin position="77"/>
        <end position="97"/>
    </location>
</feature>
<comment type="similarity">
    <text evidence="2">Belongs to the major facilitator superfamily. Sugar transporter (TC 2.A.1.1) family.</text>
</comment>
<protein>
    <recommendedName>
        <fullName evidence="8">Major facilitator superfamily (MFS) profile domain-containing protein</fullName>
    </recommendedName>
</protein>
<feature type="transmembrane region" description="Helical" evidence="7">
    <location>
        <begin position="20"/>
        <end position="40"/>
    </location>
</feature>
<dbReference type="Gene3D" id="1.20.1250.20">
    <property type="entry name" value="MFS general substrate transporter like domains"/>
    <property type="match status" value="2"/>
</dbReference>
<evidence type="ECO:0000256" key="5">
    <source>
        <dbReference type="ARBA" id="ARBA00022989"/>
    </source>
</evidence>
<dbReference type="InterPro" id="IPR020846">
    <property type="entry name" value="MFS_dom"/>
</dbReference>
<gene>
    <name evidence="9" type="ORF">HHK36_026696</name>
</gene>
<reference evidence="9 10" key="1">
    <citation type="submission" date="2020-04" db="EMBL/GenBank/DDBJ databases">
        <title>Plant Genome Project.</title>
        <authorList>
            <person name="Zhang R.-G."/>
        </authorList>
    </citation>
    <scope>NUCLEOTIDE SEQUENCE [LARGE SCALE GENOMIC DNA]</scope>
    <source>
        <strain evidence="9">YNK0</strain>
        <tissue evidence="9">Leaf</tissue>
    </source>
</reference>
<dbReference type="InterPro" id="IPR005829">
    <property type="entry name" value="Sugar_transporter_CS"/>
</dbReference>
<evidence type="ECO:0000256" key="2">
    <source>
        <dbReference type="ARBA" id="ARBA00010992"/>
    </source>
</evidence>
<dbReference type="InterPro" id="IPR005828">
    <property type="entry name" value="MFS_sugar_transport-like"/>
</dbReference>
<name>A0A834YHB9_TETSI</name>
<evidence type="ECO:0000256" key="4">
    <source>
        <dbReference type="ARBA" id="ARBA00022692"/>
    </source>
</evidence>
<dbReference type="GO" id="GO:0016020">
    <property type="term" value="C:membrane"/>
    <property type="evidence" value="ECO:0007669"/>
    <property type="project" value="UniProtKB-SubCell"/>
</dbReference>
<dbReference type="PANTHER" id="PTHR23500:SF371">
    <property type="entry name" value="OS07G0206600 PROTEIN"/>
    <property type="match status" value="1"/>
</dbReference>
<evidence type="ECO:0000256" key="7">
    <source>
        <dbReference type="SAM" id="Phobius"/>
    </source>
</evidence>
<feature type="transmembrane region" description="Helical" evidence="7">
    <location>
        <begin position="207"/>
        <end position="224"/>
    </location>
</feature>
<evidence type="ECO:0000256" key="6">
    <source>
        <dbReference type="ARBA" id="ARBA00023136"/>
    </source>
</evidence>
<keyword evidence="6 7" id="KW-0472">Membrane</keyword>
<dbReference type="Proteomes" id="UP000655225">
    <property type="component" value="Unassembled WGS sequence"/>
</dbReference>
<comment type="caution">
    <text evidence="9">The sequence shown here is derived from an EMBL/GenBank/DDBJ whole genome shotgun (WGS) entry which is preliminary data.</text>
</comment>